<reference evidence="1" key="1">
    <citation type="journal article" name="DNA Res.">
        <title>The physiological potential of anammox bacteria as revealed by their core genome structure.</title>
        <authorList>
            <person name="Okubo T."/>
            <person name="Toyoda A."/>
            <person name="Fukuhara K."/>
            <person name="Uchiyama I."/>
            <person name="Harigaya Y."/>
            <person name="Kuroiwa M."/>
            <person name="Suzuki T."/>
            <person name="Murakami Y."/>
            <person name="Suwa Y."/>
            <person name="Takami H."/>
        </authorList>
    </citation>
    <scope>NUCLEOTIDE SEQUENCE</scope>
    <source>
        <strain evidence="1">317325-2</strain>
    </source>
</reference>
<protein>
    <submittedName>
        <fullName evidence="1">Uncharacterized protein</fullName>
    </submittedName>
</protein>
<accession>A0A809S3S2</accession>
<organism evidence="1 2">
    <name type="scientific">Candidatus Nitrosymbiomonas proteolyticus</name>
    <dbReference type="NCBI Taxonomy" id="2608984"/>
    <lineage>
        <taxon>Bacteria</taxon>
        <taxon>Bacillati</taxon>
        <taxon>Armatimonadota</taxon>
        <taxon>Armatimonadota incertae sedis</taxon>
        <taxon>Candidatus Nitrosymbiomonas</taxon>
    </lineage>
</organism>
<evidence type="ECO:0000313" key="2">
    <source>
        <dbReference type="Proteomes" id="UP000662873"/>
    </source>
</evidence>
<dbReference type="AlphaFoldDB" id="A0A809S3S2"/>
<gene>
    <name evidence="1" type="ORF">NPRO_08520</name>
</gene>
<dbReference type="KEGG" id="npy:NPRO_08520"/>
<sequence length="87" mass="9342">MKGDVDAVAVAREGLIDGVVDDLAKHLVKALLGVVADIHAGALSDGFKPFEDLDAFCGVFPWPRFGRKGRVLCDIRIGHTRSLRAAK</sequence>
<evidence type="ECO:0000313" key="1">
    <source>
        <dbReference type="EMBL" id="BBO23257.1"/>
    </source>
</evidence>
<name>A0A809S3S2_9BACT</name>
<dbReference type="Proteomes" id="UP000662873">
    <property type="component" value="Chromosome"/>
</dbReference>
<proteinExistence type="predicted"/>
<dbReference type="EMBL" id="AP021858">
    <property type="protein sequence ID" value="BBO23257.1"/>
    <property type="molecule type" value="Genomic_DNA"/>
</dbReference>